<gene>
    <name evidence="1" type="ORF">SteCoe_17600</name>
</gene>
<organism evidence="1 2">
    <name type="scientific">Stentor coeruleus</name>
    <dbReference type="NCBI Taxonomy" id="5963"/>
    <lineage>
        <taxon>Eukaryota</taxon>
        <taxon>Sar</taxon>
        <taxon>Alveolata</taxon>
        <taxon>Ciliophora</taxon>
        <taxon>Postciliodesmatophora</taxon>
        <taxon>Heterotrichea</taxon>
        <taxon>Heterotrichida</taxon>
        <taxon>Stentoridae</taxon>
        <taxon>Stentor</taxon>
    </lineage>
</organism>
<proteinExistence type="predicted"/>
<reference evidence="1 2" key="1">
    <citation type="submission" date="2016-11" db="EMBL/GenBank/DDBJ databases">
        <title>The macronuclear genome of Stentor coeruleus: a giant cell with tiny introns.</title>
        <authorList>
            <person name="Slabodnick M."/>
            <person name="Ruby J.G."/>
            <person name="Reiff S.B."/>
            <person name="Swart E.C."/>
            <person name="Gosai S."/>
            <person name="Prabakaran S."/>
            <person name="Witkowska E."/>
            <person name="Larue G.E."/>
            <person name="Fisher S."/>
            <person name="Freeman R.M."/>
            <person name="Gunawardena J."/>
            <person name="Chu W."/>
            <person name="Stover N.A."/>
            <person name="Gregory B.D."/>
            <person name="Nowacki M."/>
            <person name="Derisi J."/>
            <person name="Roy S.W."/>
            <person name="Marshall W.F."/>
            <person name="Sood P."/>
        </authorList>
    </citation>
    <scope>NUCLEOTIDE SEQUENCE [LARGE SCALE GENOMIC DNA]</scope>
    <source>
        <strain evidence="1">WM001</strain>
    </source>
</reference>
<dbReference type="Proteomes" id="UP000187209">
    <property type="component" value="Unassembled WGS sequence"/>
</dbReference>
<evidence type="ECO:0000313" key="1">
    <source>
        <dbReference type="EMBL" id="OMJ81837.1"/>
    </source>
</evidence>
<comment type="caution">
    <text evidence="1">The sequence shown here is derived from an EMBL/GenBank/DDBJ whole genome shotgun (WGS) entry which is preliminary data.</text>
</comment>
<dbReference type="AlphaFoldDB" id="A0A1R2BYW7"/>
<accession>A0A1R2BYW7</accession>
<keyword evidence="2" id="KW-1185">Reference proteome</keyword>
<name>A0A1R2BYW7_9CILI</name>
<evidence type="ECO:0000313" key="2">
    <source>
        <dbReference type="Proteomes" id="UP000187209"/>
    </source>
</evidence>
<dbReference type="EMBL" id="MPUH01000364">
    <property type="protein sequence ID" value="OMJ81837.1"/>
    <property type="molecule type" value="Genomic_DNA"/>
</dbReference>
<protein>
    <submittedName>
        <fullName evidence="1">Uncharacterized protein</fullName>
    </submittedName>
</protein>
<sequence>MFRNDNQEMKYLEFYDTKNESISHQNIINQDNYCDLVSETIKKKGLKKVVYSDLPPDQSIKELIQTYYKSANIDQFIGMNRDTSPYRYLESSITLFYSSLQTWHKHHKIGKNFLCEGQIYNHILNSQALFLSSGINNTVYSYKAVDMSNRVLETWDLSDIDQCQEFTRNFNGQWSVKSIDKKANLIEITEKTGKEFRKATKDGEKCPFPNRYAQKVIRTAEFIMNGYALLLVSPYKVYFAEGIPEFFSFSEYLNAEKIKKSYSEEIYNEIITQMKITIVHYFNMNFNKIVKHPRTFEVFQFKFIVKHDYMPVLYDISPLTIFDSYYADIRKIIQFTHIHAIEIAYYEILGIPFEKNFTERFVEIF</sequence>